<dbReference type="RefSeq" id="WP_014455745.1">
    <property type="nucleotide sequence ID" value="NC_017098.1"/>
</dbReference>
<evidence type="ECO:0000256" key="6">
    <source>
        <dbReference type="SAM" id="MobiDB-lite"/>
    </source>
</evidence>
<dbReference type="Pfam" id="PF00072">
    <property type="entry name" value="Response_reg"/>
    <property type="match status" value="1"/>
</dbReference>
<dbReference type="SMART" id="SM00382">
    <property type="entry name" value="AAA"/>
    <property type="match status" value="1"/>
</dbReference>
<evidence type="ECO:0000313" key="9">
    <source>
        <dbReference type="EMBL" id="AFG37762.1"/>
    </source>
</evidence>
<evidence type="ECO:0000256" key="3">
    <source>
        <dbReference type="ARBA" id="ARBA00023015"/>
    </source>
</evidence>
<evidence type="ECO:0000259" key="8">
    <source>
        <dbReference type="PROSITE" id="PS50110"/>
    </source>
</evidence>
<dbReference type="Pfam" id="PF00158">
    <property type="entry name" value="Sigma54_activat"/>
    <property type="match status" value="1"/>
</dbReference>
<dbReference type="Pfam" id="PF02954">
    <property type="entry name" value="HTH_8"/>
    <property type="match status" value="1"/>
</dbReference>
<dbReference type="PATRIC" id="fig|889378.3.peg.1691"/>
<keyword evidence="1" id="KW-0547">Nucleotide-binding</keyword>
<dbReference type="PRINTS" id="PR01590">
    <property type="entry name" value="HTHFIS"/>
</dbReference>
<dbReference type="Proteomes" id="UP000007383">
    <property type="component" value="Chromosome"/>
</dbReference>
<dbReference type="SUPFAM" id="SSF52540">
    <property type="entry name" value="P-loop containing nucleoside triphosphate hydrolases"/>
    <property type="match status" value="1"/>
</dbReference>
<dbReference type="InterPro" id="IPR002078">
    <property type="entry name" value="Sigma_54_int"/>
</dbReference>
<protein>
    <submittedName>
        <fullName evidence="9">Response regulator with CheY-like receiver, AAA-type ATPase, and DNA-binding domains</fullName>
    </submittedName>
</protein>
<dbReference type="GO" id="GO:0005524">
    <property type="term" value="F:ATP binding"/>
    <property type="evidence" value="ECO:0007669"/>
    <property type="project" value="UniProtKB-KW"/>
</dbReference>
<dbReference type="FunFam" id="3.40.50.300:FF:000006">
    <property type="entry name" value="DNA-binding transcriptional regulator NtrC"/>
    <property type="match status" value="1"/>
</dbReference>
<dbReference type="Gene3D" id="3.40.50.300">
    <property type="entry name" value="P-loop containing nucleotide triphosphate hydrolases"/>
    <property type="match status" value="1"/>
</dbReference>
<feature type="domain" description="Sigma-54 factor interaction" evidence="7">
    <location>
        <begin position="147"/>
        <end position="377"/>
    </location>
</feature>
<dbReference type="PANTHER" id="PTHR32071">
    <property type="entry name" value="TRANSCRIPTIONAL REGULATORY PROTEIN"/>
    <property type="match status" value="1"/>
</dbReference>
<proteinExistence type="predicted"/>
<dbReference type="GO" id="GO:0043565">
    <property type="term" value="F:sequence-specific DNA binding"/>
    <property type="evidence" value="ECO:0007669"/>
    <property type="project" value="InterPro"/>
</dbReference>
<dbReference type="InterPro" id="IPR025943">
    <property type="entry name" value="Sigma_54_int_dom_ATP-bd_2"/>
</dbReference>
<dbReference type="GO" id="GO:0006355">
    <property type="term" value="P:regulation of DNA-templated transcription"/>
    <property type="evidence" value="ECO:0007669"/>
    <property type="project" value="InterPro"/>
</dbReference>
<dbReference type="Gene3D" id="1.10.10.60">
    <property type="entry name" value="Homeodomain-like"/>
    <property type="match status" value="1"/>
</dbReference>
<organism evidence="9 10">
    <name type="scientific">Spirochaeta africana (strain ATCC 700263 / DSM 8902 / Z-7692)</name>
    <dbReference type="NCBI Taxonomy" id="889378"/>
    <lineage>
        <taxon>Bacteria</taxon>
        <taxon>Pseudomonadati</taxon>
        <taxon>Spirochaetota</taxon>
        <taxon>Spirochaetia</taxon>
        <taxon>Spirochaetales</taxon>
        <taxon>Spirochaetaceae</taxon>
        <taxon>Spirochaeta</taxon>
    </lineage>
</organism>
<keyword evidence="3" id="KW-0805">Transcription regulation</keyword>
<dbReference type="AlphaFoldDB" id="H9UJR9"/>
<evidence type="ECO:0000256" key="5">
    <source>
        <dbReference type="PROSITE-ProRule" id="PRU00169"/>
    </source>
</evidence>
<evidence type="ECO:0000313" key="10">
    <source>
        <dbReference type="Proteomes" id="UP000007383"/>
    </source>
</evidence>
<keyword evidence="5" id="KW-0597">Phosphoprotein</keyword>
<dbReference type="InterPro" id="IPR025662">
    <property type="entry name" value="Sigma_54_int_dom_ATP-bd_1"/>
</dbReference>
<sequence length="498" mass="55840">MLNVLILDDEDIIRTEVNEFLTNVGYSVYEADRPSRAMELLQQHEIDIMILDIKLPEKDGVEVLQDVKQLHPATEVIMITGHGDSDTVLQCMKRGAFDFFHKPIRLLEIRTAIERTERFLSLQTKLRHLERRFDAVSTDLQRSIADIVGSSEAIQGVIDTTLKAAASADTSVLITGESGSGKELVARVLHHASPRASRPYVPVNCSAIPDTLIESEFFGHRKGAFTGAIEDRAGYFEAAEGGTLFLDEIGDMPLAAQTKLLRVLEDRRVKRVGGTREVPVNLRVIAATNQDLPRMISDKAFRGDLYYRINTLEIRIPPLRERLADLQELISHFISDFNPRFRKQIRGISADALQKLSRYDFPGNVRELRGMVERAMILSDGPLLEADVLSLPSEARSSGPGFRSALAPLDRSPDSQETDPTVQPNSAEGLSAQRFQTEILPRQLAEVDQLEIGMVEEFERSLLAEALKRCQHNKSRTAQMLDISIHALGRRLRRLEMS</sequence>
<dbReference type="KEGG" id="sfc:Spiaf_1705"/>
<dbReference type="InterPro" id="IPR011006">
    <property type="entry name" value="CheY-like_superfamily"/>
</dbReference>
<dbReference type="PROSITE" id="PS50045">
    <property type="entry name" value="SIGMA54_INTERACT_4"/>
    <property type="match status" value="1"/>
</dbReference>
<feature type="region of interest" description="Disordered" evidence="6">
    <location>
        <begin position="394"/>
        <end position="429"/>
    </location>
</feature>
<dbReference type="Gene3D" id="1.10.8.60">
    <property type="match status" value="1"/>
</dbReference>
<gene>
    <name evidence="9" type="ordered locus">Spiaf_1705</name>
</gene>
<dbReference type="InterPro" id="IPR002197">
    <property type="entry name" value="HTH_Fis"/>
</dbReference>
<dbReference type="Pfam" id="PF25601">
    <property type="entry name" value="AAA_lid_14"/>
    <property type="match status" value="1"/>
</dbReference>
<keyword evidence="9" id="KW-0238">DNA-binding</keyword>
<dbReference type="OrthoDB" id="9803970at2"/>
<feature type="domain" description="Response regulatory" evidence="8">
    <location>
        <begin position="3"/>
        <end position="117"/>
    </location>
</feature>
<evidence type="ECO:0000256" key="1">
    <source>
        <dbReference type="ARBA" id="ARBA00022741"/>
    </source>
</evidence>
<dbReference type="InterPro" id="IPR009057">
    <property type="entry name" value="Homeodomain-like_sf"/>
</dbReference>
<keyword evidence="2" id="KW-0067">ATP-binding</keyword>
<evidence type="ECO:0000256" key="4">
    <source>
        <dbReference type="ARBA" id="ARBA00023163"/>
    </source>
</evidence>
<feature type="modified residue" description="4-aspartylphosphate" evidence="5">
    <location>
        <position position="52"/>
    </location>
</feature>
<accession>H9UJR9</accession>
<dbReference type="SUPFAM" id="SSF52172">
    <property type="entry name" value="CheY-like"/>
    <property type="match status" value="1"/>
</dbReference>
<dbReference type="GO" id="GO:0000160">
    <property type="term" value="P:phosphorelay signal transduction system"/>
    <property type="evidence" value="ECO:0007669"/>
    <property type="project" value="InterPro"/>
</dbReference>
<dbReference type="STRING" id="889378.Spiaf_1705"/>
<dbReference type="PROSITE" id="PS00675">
    <property type="entry name" value="SIGMA54_INTERACT_1"/>
    <property type="match status" value="1"/>
</dbReference>
<dbReference type="eggNOG" id="COG2204">
    <property type="taxonomic scope" value="Bacteria"/>
</dbReference>
<keyword evidence="10" id="KW-1185">Reference proteome</keyword>
<evidence type="ECO:0000259" key="7">
    <source>
        <dbReference type="PROSITE" id="PS50045"/>
    </source>
</evidence>
<evidence type="ECO:0000256" key="2">
    <source>
        <dbReference type="ARBA" id="ARBA00022840"/>
    </source>
</evidence>
<keyword evidence="4" id="KW-0804">Transcription</keyword>
<dbReference type="InterPro" id="IPR058031">
    <property type="entry name" value="AAA_lid_NorR"/>
</dbReference>
<dbReference type="CDD" id="cd00009">
    <property type="entry name" value="AAA"/>
    <property type="match status" value="1"/>
</dbReference>
<dbReference type="SMART" id="SM00448">
    <property type="entry name" value="REC"/>
    <property type="match status" value="1"/>
</dbReference>
<dbReference type="PROSITE" id="PS00676">
    <property type="entry name" value="SIGMA54_INTERACT_2"/>
    <property type="match status" value="1"/>
</dbReference>
<dbReference type="EMBL" id="CP003282">
    <property type="protein sequence ID" value="AFG37762.1"/>
    <property type="molecule type" value="Genomic_DNA"/>
</dbReference>
<dbReference type="Gene3D" id="3.40.50.2300">
    <property type="match status" value="1"/>
</dbReference>
<name>H9UJR9_SPIAZ</name>
<dbReference type="InterPro" id="IPR003593">
    <property type="entry name" value="AAA+_ATPase"/>
</dbReference>
<reference evidence="10" key="1">
    <citation type="journal article" date="2013" name="Stand. Genomic Sci.">
        <title>Complete genome sequence of the halophilic bacterium Spirochaeta africana type strain (Z-7692(T)) from the alkaline Lake Magadi in the East African Rift.</title>
        <authorList>
            <person name="Liolos K."/>
            <person name="Abt B."/>
            <person name="Scheuner C."/>
            <person name="Teshima H."/>
            <person name="Held B."/>
            <person name="Lapidus A."/>
            <person name="Nolan M."/>
            <person name="Lucas S."/>
            <person name="Deshpande S."/>
            <person name="Cheng J.F."/>
            <person name="Tapia R."/>
            <person name="Goodwin L.A."/>
            <person name="Pitluck S."/>
            <person name="Pagani I."/>
            <person name="Ivanova N."/>
            <person name="Mavromatis K."/>
            <person name="Mikhailova N."/>
            <person name="Huntemann M."/>
            <person name="Pati A."/>
            <person name="Chen A."/>
            <person name="Palaniappan K."/>
            <person name="Land M."/>
            <person name="Rohde M."/>
            <person name="Tindall B.J."/>
            <person name="Detter J.C."/>
            <person name="Goker M."/>
            <person name="Bristow J."/>
            <person name="Eisen J.A."/>
            <person name="Markowitz V."/>
            <person name="Hugenholtz P."/>
            <person name="Woyke T."/>
            <person name="Klenk H.P."/>
            <person name="Kyrpides N.C."/>
        </authorList>
    </citation>
    <scope>NUCLEOTIDE SEQUENCE</scope>
    <source>
        <strain evidence="10">ATCC 700263 / DSM 8902 / Z-7692</strain>
    </source>
</reference>
<dbReference type="PROSITE" id="PS50110">
    <property type="entry name" value="RESPONSE_REGULATORY"/>
    <property type="match status" value="1"/>
</dbReference>
<dbReference type="InterPro" id="IPR001789">
    <property type="entry name" value="Sig_transdc_resp-reg_receiver"/>
</dbReference>
<feature type="compositionally biased region" description="Polar residues" evidence="6">
    <location>
        <begin position="418"/>
        <end position="429"/>
    </location>
</feature>
<dbReference type="HOGENOM" id="CLU_000445_0_6_12"/>
<dbReference type="SUPFAM" id="SSF46689">
    <property type="entry name" value="Homeodomain-like"/>
    <property type="match status" value="1"/>
</dbReference>
<dbReference type="InterPro" id="IPR027417">
    <property type="entry name" value="P-loop_NTPase"/>
</dbReference>